<name>A0A494W065_9SPHN</name>
<dbReference type="EMBL" id="AP018664">
    <property type="protein sequence ID" value="BBD98063.1"/>
    <property type="molecule type" value="Genomic_DNA"/>
</dbReference>
<accession>A0A494W065</accession>
<evidence type="ECO:0000313" key="2">
    <source>
        <dbReference type="Proteomes" id="UP000279959"/>
    </source>
</evidence>
<dbReference type="RefSeq" id="WP_126516784.1">
    <property type="nucleotide sequence ID" value="NZ_AP018664.1"/>
</dbReference>
<organism evidence="1 2">
    <name type="scientific">Sphingobium amiense</name>
    <dbReference type="NCBI Taxonomy" id="135719"/>
    <lineage>
        <taxon>Bacteria</taxon>
        <taxon>Pseudomonadati</taxon>
        <taxon>Pseudomonadota</taxon>
        <taxon>Alphaproteobacteria</taxon>
        <taxon>Sphingomonadales</taxon>
        <taxon>Sphingomonadaceae</taxon>
        <taxon>Sphingobium</taxon>
    </lineage>
</organism>
<sequence>MPRPTRESLAVDRLCDVYERDWLVTEYRPTAHGFSLPLGWPVDMTGPGNPRVIMIAALAEYLRSVERLRDVALPIAPGTIKRLRAELDLKFNWGQWWAARSGDLHTMTLAAFCAKHHCSIGAASQRRGNADYKTADTPMSGNGSA</sequence>
<gene>
    <name evidence="1" type="ORF">SAMIE_1015640</name>
</gene>
<dbReference type="AlphaFoldDB" id="A0A494W065"/>
<proteinExistence type="predicted"/>
<dbReference type="Proteomes" id="UP000279959">
    <property type="component" value="Chromosome"/>
</dbReference>
<reference evidence="1 2" key="1">
    <citation type="submission" date="2018-05" db="EMBL/GenBank/DDBJ databases">
        <title>Complete Genome Sequence of the Nonylphenol-Degrading Bacterium Sphingobium amiense DSM 16289T.</title>
        <authorList>
            <person name="Ootsuka M."/>
            <person name="Nishizawa T."/>
            <person name="Ohta H."/>
        </authorList>
    </citation>
    <scope>NUCLEOTIDE SEQUENCE [LARGE SCALE GENOMIC DNA]</scope>
    <source>
        <strain evidence="1 2">DSM 16289</strain>
    </source>
</reference>
<keyword evidence="2" id="KW-1185">Reference proteome</keyword>
<evidence type="ECO:0000313" key="1">
    <source>
        <dbReference type="EMBL" id="BBD98063.1"/>
    </source>
</evidence>
<protein>
    <submittedName>
        <fullName evidence="1">Uncharacterized protein</fullName>
    </submittedName>
</protein>
<dbReference type="KEGG" id="sami:SAMIE_1015640"/>